<evidence type="ECO:0000256" key="1">
    <source>
        <dbReference type="ARBA" id="ARBA00022729"/>
    </source>
</evidence>
<gene>
    <name evidence="5" type="ORF">LTSEINV_4089</name>
</gene>
<dbReference type="InterPro" id="IPR017689">
    <property type="entry name" value="BamD"/>
</dbReference>
<dbReference type="InterPro" id="IPR011990">
    <property type="entry name" value="TPR-like_helical_dom_sf"/>
</dbReference>
<organism evidence="5 6">
    <name type="scientific">Salmonella enterica subsp. enterica serovar Inverness str. R8-3668</name>
    <dbReference type="NCBI Taxonomy" id="913075"/>
    <lineage>
        <taxon>Bacteria</taxon>
        <taxon>Pseudomonadati</taxon>
        <taxon>Pseudomonadota</taxon>
        <taxon>Gammaproteobacteria</taxon>
        <taxon>Enterobacterales</taxon>
        <taxon>Enterobacteriaceae</taxon>
        <taxon>Salmonella</taxon>
    </lineage>
</organism>
<sequence length="121" mass="14026">GFLWRRSQRDRDPQHARAAFNDFSKLVRSYPNSQYTTDATKRLVFLKDRLAKYEYSVAEYYTARGAWVAVVNRVEGMLRNYPDTQATRDALPLMENAYRQMQLNAQADKVAKIIAANSKNT</sequence>
<dbReference type="AlphaFoldDB" id="G5NGS4"/>
<dbReference type="Proteomes" id="UP000003532">
    <property type="component" value="Unassembled WGS sequence"/>
</dbReference>
<evidence type="ECO:0000259" key="4">
    <source>
        <dbReference type="Pfam" id="PF13525"/>
    </source>
</evidence>
<keyword evidence="5" id="KW-0449">Lipoprotein</keyword>
<feature type="non-terminal residue" evidence="5">
    <location>
        <position position="1"/>
    </location>
</feature>
<keyword evidence="3" id="KW-0998">Cell outer membrane</keyword>
<evidence type="ECO:0000256" key="2">
    <source>
        <dbReference type="ARBA" id="ARBA00023136"/>
    </source>
</evidence>
<dbReference type="Pfam" id="PF13525">
    <property type="entry name" value="YfiO"/>
    <property type="match status" value="1"/>
</dbReference>
<dbReference type="PATRIC" id="fig|913075.3.peg.3165"/>
<evidence type="ECO:0000256" key="3">
    <source>
        <dbReference type="ARBA" id="ARBA00023237"/>
    </source>
</evidence>
<comment type="caution">
    <text evidence="5">The sequence shown here is derived from an EMBL/GenBank/DDBJ whole genome shotgun (WGS) entry which is preliminary data.</text>
</comment>
<name>G5NGS4_SALET</name>
<protein>
    <submittedName>
        <fullName evidence="5">Putative lipoprotein</fullName>
    </submittedName>
</protein>
<dbReference type="Gene3D" id="1.25.40.10">
    <property type="entry name" value="Tetratricopeptide repeat domain"/>
    <property type="match status" value="1"/>
</dbReference>
<keyword evidence="1" id="KW-0732">Signal</keyword>
<dbReference type="NCBIfam" id="TIGR03302">
    <property type="entry name" value="OM_YfiO"/>
    <property type="match status" value="1"/>
</dbReference>
<accession>G5NGS4</accession>
<reference evidence="5 6" key="1">
    <citation type="journal article" date="2011" name="BMC Genomics">
        <title>Genome sequencing reveals diversification of virulence factor content and possible host adaptation in distinct subpopulations of Salmonella enterica.</title>
        <authorList>
            <person name="den Bakker H.C."/>
            <person name="Moreno Switt A.I."/>
            <person name="Govoni G."/>
            <person name="Cummings C.A."/>
            <person name="Ranieri M.L."/>
            <person name="Degoricija L."/>
            <person name="Hoelzer K."/>
            <person name="Rodriguez-Rivera L.D."/>
            <person name="Brown S."/>
            <person name="Bolchacova E."/>
            <person name="Furtado M.R."/>
            <person name="Wiedmann M."/>
        </authorList>
    </citation>
    <scope>NUCLEOTIDE SEQUENCE [LARGE SCALE GENOMIC DNA]</scope>
    <source>
        <strain evidence="5 6">R8-3668</strain>
    </source>
</reference>
<dbReference type="InterPro" id="IPR039565">
    <property type="entry name" value="BamD-like"/>
</dbReference>
<dbReference type="EMBL" id="AFCO01001341">
    <property type="protein sequence ID" value="EHC53885.1"/>
    <property type="molecule type" value="Genomic_DNA"/>
</dbReference>
<feature type="domain" description="Outer membrane lipoprotein BamD-like" evidence="4">
    <location>
        <begin position="8"/>
        <end position="112"/>
    </location>
</feature>
<keyword evidence="2" id="KW-0472">Membrane</keyword>
<proteinExistence type="predicted"/>
<evidence type="ECO:0000313" key="6">
    <source>
        <dbReference type="Proteomes" id="UP000003532"/>
    </source>
</evidence>
<evidence type="ECO:0000313" key="5">
    <source>
        <dbReference type="EMBL" id="EHC53885.1"/>
    </source>
</evidence>